<evidence type="ECO:0000313" key="2">
    <source>
        <dbReference type="Proteomes" id="UP001500967"/>
    </source>
</evidence>
<evidence type="ECO:0000313" key="1">
    <source>
        <dbReference type="EMBL" id="GAA0272324.1"/>
    </source>
</evidence>
<comment type="caution">
    <text evidence="1">The sequence shown here is derived from an EMBL/GenBank/DDBJ whole genome shotgun (WGS) entry which is preliminary data.</text>
</comment>
<reference evidence="1 2" key="1">
    <citation type="journal article" date="2019" name="Int. J. Syst. Evol. Microbiol.">
        <title>The Global Catalogue of Microorganisms (GCM) 10K type strain sequencing project: providing services to taxonomists for standard genome sequencing and annotation.</title>
        <authorList>
            <consortium name="The Broad Institute Genomics Platform"/>
            <consortium name="The Broad Institute Genome Sequencing Center for Infectious Disease"/>
            <person name="Wu L."/>
            <person name="Ma J."/>
        </authorList>
    </citation>
    <scope>NUCLEOTIDE SEQUENCE [LARGE SCALE GENOMIC DNA]</scope>
    <source>
        <strain evidence="1 2">JCM 10425</strain>
    </source>
</reference>
<keyword evidence="2" id="KW-1185">Reference proteome</keyword>
<dbReference type="Proteomes" id="UP001500967">
    <property type="component" value="Unassembled WGS sequence"/>
</dbReference>
<organism evidence="1 2">
    <name type="scientific">Cryptosporangium japonicum</name>
    <dbReference type="NCBI Taxonomy" id="80872"/>
    <lineage>
        <taxon>Bacteria</taxon>
        <taxon>Bacillati</taxon>
        <taxon>Actinomycetota</taxon>
        <taxon>Actinomycetes</taxon>
        <taxon>Cryptosporangiales</taxon>
        <taxon>Cryptosporangiaceae</taxon>
        <taxon>Cryptosporangium</taxon>
    </lineage>
</organism>
<dbReference type="EMBL" id="BAAAGX010000032">
    <property type="protein sequence ID" value="GAA0272324.1"/>
    <property type="molecule type" value="Genomic_DNA"/>
</dbReference>
<gene>
    <name evidence="1" type="ORF">GCM10009539_69660</name>
</gene>
<accession>A0ABN0V2L7</accession>
<proteinExistence type="predicted"/>
<sequence length="109" mass="11888">MLKLARLWEVGALREVMLPRETVRSRGVVLVPLRHPYLPVGWVHPAPRVALMLRAHPGTSVPPARPRIPALQESPTPSVIPTLVETLVGPATGEMSARLLVRRTAASLT</sequence>
<name>A0ABN0V2L7_9ACTN</name>
<protein>
    <submittedName>
        <fullName evidence="1">Uncharacterized protein</fullName>
    </submittedName>
</protein>